<evidence type="ECO:0000313" key="3">
    <source>
        <dbReference type="Proteomes" id="UP000019478"/>
    </source>
</evidence>
<feature type="compositionally biased region" description="Polar residues" evidence="1">
    <location>
        <begin position="14"/>
        <end position="29"/>
    </location>
</feature>
<protein>
    <recommendedName>
        <fullName evidence="4">AAA+ ATPase domain-containing protein</fullName>
    </recommendedName>
</protein>
<dbReference type="RefSeq" id="XP_007729443.1">
    <property type="nucleotide sequence ID" value="XM_007731253.1"/>
</dbReference>
<accession>W9YJ43</accession>
<dbReference type="STRING" id="1182542.W9YJ43"/>
<sequence>MAENFFSNVPFVPSETSAPEGQSTSTTVEDSAARLNPFLSSSAFRPQPNSTSLVFGHPAFGNFVREGSATIFGSSSISPQAPTAERVSSFVPVTNVFQPSPFQGALPAIPAAQKDCGMAASEHSPFATLNSRRQEEELNATGGYLQLVRAGSRGSDGRRLIDAKLEEIKTTPLFSEQARLALGAGVLQNLGSAEHPFPQFGLLGMREETYNSSYTGVPQTLPAEDNLVFANMNAPWSAFICGSQGAGKSHSLSCLLENALLRTSSAGVNPRPLAGLVFHFDKFTSSDSTQVCEAAYLCSAGVPVRVLVSPSNFYAMNNLYRNLPGLPKNCPKPQVIPLRFREQQLNVARMMTLMAVKDDGQSPLYLEVLYKVLRDMSMENKGSSGLDYLNFKSRLNAQGFSAAQNGPLRLRLQLLEEFLASRDQSAESAHVLDGVFHSAQGSLTIVDLSCPFVNENDACALFNICLSIFMENRGECGRVIALDEAHKFLTKSGEAEKLTEQLISLIRQQRHLATRVIVATQEPTLSPSLLDLCNVSIVHRFNSPAWFNEMRGHLAGARLGSDSDKEELFEMIVGLQTGEALVFCPSALLDVGGGDVDRLKDAFIKIAIRSRVTVDGGKSIMASDEMDVVEAEEPAIEELLRPFTVPGQSAVHKPCASARGGDPSASRNDARAAAPRAPETMRANRQASSPVRVQHQPAAGPQTRAAARRSAGNASAASSNLGRAEYSRLATFLEREVTRSLLNDHRLLKYDVPLAGRLPSSLENGARKSYVTKL</sequence>
<name>W9YJ43_9EURO</name>
<comment type="caution">
    <text evidence="2">The sequence shown here is derived from an EMBL/GenBank/DDBJ whole genome shotgun (WGS) entry which is preliminary data.</text>
</comment>
<gene>
    <name evidence="2" type="ORF">A1O3_01105</name>
</gene>
<dbReference type="OrthoDB" id="2316594at2759"/>
<evidence type="ECO:0008006" key="4">
    <source>
        <dbReference type="Google" id="ProtNLM"/>
    </source>
</evidence>
<organism evidence="2 3">
    <name type="scientific">Capronia epimyces CBS 606.96</name>
    <dbReference type="NCBI Taxonomy" id="1182542"/>
    <lineage>
        <taxon>Eukaryota</taxon>
        <taxon>Fungi</taxon>
        <taxon>Dikarya</taxon>
        <taxon>Ascomycota</taxon>
        <taxon>Pezizomycotina</taxon>
        <taxon>Eurotiomycetes</taxon>
        <taxon>Chaetothyriomycetidae</taxon>
        <taxon>Chaetothyriales</taxon>
        <taxon>Herpotrichiellaceae</taxon>
        <taxon>Capronia</taxon>
    </lineage>
</organism>
<feature type="compositionally biased region" description="Low complexity" evidence="1">
    <location>
        <begin position="662"/>
        <end position="678"/>
    </location>
</feature>
<dbReference type="SUPFAM" id="SSF52540">
    <property type="entry name" value="P-loop containing nucleoside triphosphate hydrolases"/>
    <property type="match status" value="1"/>
</dbReference>
<feature type="compositionally biased region" description="Low complexity" evidence="1">
    <location>
        <begin position="704"/>
        <end position="720"/>
    </location>
</feature>
<proteinExistence type="predicted"/>
<evidence type="ECO:0000256" key="1">
    <source>
        <dbReference type="SAM" id="MobiDB-lite"/>
    </source>
</evidence>
<dbReference type="eggNOG" id="ENOG502QVRG">
    <property type="taxonomic scope" value="Eukaryota"/>
</dbReference>
<feature type="region of interest" description="Disordered" evidence="1">
    <location>
        <begin position="1"/>
        <end position="30"/>
    </location>
</feature>
<keyword evidence="3" id="KW-1185">Reference proteome</keyword>
<dbReference type="AlphaFoldDB" id="W9YJ43"/>
<dbReference type="EMBL" id="AMGY01000001">
    <property type="protein sequence ID" value="EXJ92553.1"/>
    <property type="molecule type" value="Genomic_DNA"/>
</dbReference>
<dbReference type="Proteomes" id="UP000019478">
    <property type="component" value="Unassembled WGS sequence"/>
</dbReference>
<dbReference type="Gene3D" id="3.40.50.300">
    <property type="entry name" value="P-loop containing nucleotide triphosphate hydrolases"/>
    <property type="match status" value="1"/>
</dbReference>
<reference evidence="2 3" key="1">
    <citation type="submission" date="2013-03" db="EMBL/GenBank/DDBJ databases">
        <title>The Genome Sequence of Capronia epimyces CBS 606.96.</title>
        <authorList>
            <consortium name="The Broad Institute Genomics Platform"/>
            <person name="Cuomo C."/>
            <person name="de Hoog S."/>
            <person name="Gorbushina A."/>
            <person name="Walker B."/>
            <person name="Young S.K."/>
            <person name="Zeng Q."/>
            <person name="Gargeya S."/>
            <person name="Fitzgerald M."/>
            <person name="Haas B."/>
            <person name="Abouelleil A."/>
            <person name="Allen A.W."/>
            <person name="Alvarado L."/>
            <person name="Arachchi H.M."/>
            <person name="Berlin A.M."/>
            <person name="Chapman S.B."/>
            <person name="Gainer-Dewar J."/>
            <person name="Goldberg J."/>
            <person name="Griggs A."/>
            <person name="Gujja S."/>
            <person name="Hansen M."/>
            <person name="Howarth C."/>
            <person name="Imamovic A."/>
            <person name="Ireland A."/>
            <person name="Larimer J."/>
            <person name="McCowan C."/>
            <person name="Murphy C."/>
            <person name="Pearson M."/>
            <person name="Poon T.W."/>
            <person name="Priest M."/>
            <person name="Roberts A."/>
            <person name="Saif S."/>
            <person name="Shea T."/>
            <person name="Sisk P."/>
            <person name="Sykes S."/>
            <person name="Wortman J."/>
            <person name="Nusbaum C."/>
            <person name="Birren B."/>
        </authorList>
    </citation>
    <scope>NUCLEOTIDE SEQUENCE [LARGE SCALE GENOMIC DNA]</scope>
    <source>
        <strain evidence="2 3">CBS 606.96</strain>
    </source>
</reference>
<dbReference type="InterPro" id="IPR027417">
    <property type="entry name" value="P-loop_NTPase"/>
</dbReference>
<evidence type="ECO:0000313" key="2">
    <source>
        <dbReference type="EMBL" id="EXJ92553.1"/>
    </source>
</evidence>
<dbReference type="GeneID" id="19165243"/>
<feature type="region of interest" description="Disordered" evidence="1">
    <location>
        <begin position="650"/>
        <end position="720"/>
    </location>
</feature>
<dbReference type="HOGENOM" id="CLU_015256_1_0_1"/>